<dbReference type="RefSeq" id="XP_044543317.1">
    <property type="nucleotide sequence ID" value="XM_044686584.1"/>
</dbReference>
<keyword evidence="3" id="KW-1185">Reference proteome</keyword>
<evidence type="ECO:0000256" key="1">
    <source>
        <dbReference type="SAM" id="MobiDB-lite"/>
    </source>
</evidence>
<protein>
    <submittedName>
        <fullName evidence="2">Uncharacterized protein</fullName>
    </submittedName>
</protein>
<comment type="caution">
    <text evidence="2">The sequence shown here is derived from an EMBL/GenBank/DDBJ whole genome shotgun (WGS) entry which is preliminary data.</text>
</comment>
<evidence type="ECO:0000313" key="3">
    <source>
        <dbReference type="Proteomes" id="UP000816034"/>
    </source>
</evidence>
<feature type="region of interest" description="Disordered" evidence="1">
    <location>
        <begin position="1"/>
        <end position="36"/>
    </location>
</feature>
<dbReference type="AlphaFoldDB" id="A0AA88GFW8"/>
<gene>
    <name evidence="2" type="ORF">C9374_010980</name>
</gene>
<dbReference type="Proteomes" id="UP000816034">
    <property type="component" value="Unassembled WGS sequence"/>
</dbReference>
<dbReference type="GeneID" id="68103434"/>
<proteinExistence type="predicted"/>
<accession>A0AA88GFW8</accession>
<reference evidence="2 3" key="1">
    <citation type="journal article" date="2018" name="BMC Genomics">
        <title>The genome of Naegleria lovaniensis, the basis for a comparative approach to unravel pathogenicity factors of the human pathogenic amoeba N. fowleri.</title>
        <authorList>
            <person name="Liechti N."/>
            <person name="Schurch N."/>
            <person name="Bruggmann R."/>
            <person name="Wittwer M."/>
        </authorList>
    </citation>
    <scope>NUCLEOTIDE SEQUENCE [LARGE SCALE GENOMIC DNA]</scope>
    <source>
        <strain evidence="2 3">ATCC 30569</strain>
    </source>
</reference>
<organism evidence="2 3">
    <name type="scientific">Naegleria lovaniensis</name>
    <name type="common">Amoeba</name>
    <dbReference type="NCBI Taxonomy" id="51637"/>
    <lineage>
        <taxon>Eukaryota</taxon>
        <taxon>Discoba</taxon>
        <taxon>Heterolobosea</taxon>
        <taxon>Tetramitia</taxon>
        <taxon>Eutetramitia</taxon>
        <taxon>Vahlkampfiidae</taxon>
        <taxon>Naegleria</taxon>
    </lineage>
</organism>
<feature type="compositionally biased region" description="Low complexity" evidence="1">
    <location>
        <begin position="24"/>
        <end position="36"/>
    </location>
</feature>
<evidence type="ECO:0000313" key="2">
    <source>
        <dbReference type="EMBL" id="KAG2374143.1"/>
    </source>
</evidence>
<sequence>MSNNNPTTQSQPPGDEAADSNKPTSSSSDHNHTSTSTAPNFILLSEACSSSLQSLLEHYQKHDWHDFSTAGRSHVALTLAKEHIFKSSLETFKKDNPHTSKEPIYKTIPDYFGYGVKVEMKLEEECPTNVGKPYIITTVHECYFNGEGRLESVNKRILN</sequence>
<dbReference type="EMBL" id="PYSW02000047">
    <property type="protein sequence ID" value="KAG2374143.1"/>
    <property type="molecule type" value="Genomic_DNA"/>
</dbReference>
<feature type="compositionally biased region" description="Polar residues" evidence="1">
    <location>
        <begin position="1"/>
        <end position="12"/>
    </location>
</feature>
<name>A0AA88GFW8_NAELO</name>